<comment type="caution">
    <text evidence="2">The sequence shown here is derived from an EMBL/GenBank/DDBJ whole genome shotgun (WGS) entry which is preliminary data.</text>
</comment>
<organism evidence="2 3">
    <name type="scientific">Methanolobus chelungpuianus</name>
    <dbReference type="NCBI Taxonomy" id="502115"/>
    <lineage>
        <taxon>Archaea</taxon>
        <taxon>Methanobacteriati</taxon>
        <taxon>Methanobacteriota</taxon>
        <taxon>Stenosarchaea group</taxon>
        <taxon>Methanomicrobia</taxon>
        <taxon>Methanosarcinales</taxon>
        <taxon>Methanosarcinaceae</taxon>
        <taxon>Methanolobus</taxon>
    </lineage>
</organism>
<keyword evidence="1" id="KW-0472">Membrane</keyword>
<dbReference type="AlphaFoldDB" id="A0AAE3H968"/>
<feature type="transmembrane region" description="Helical" evidence="1">
    <location>
        <begin position="50"/>
        <end position="72"/>
    </location>
</feature>
<keyword evidence="3" id="KW-1185">Reference proteome</keyword>
<evidence type="ECO:0000313" key="3">
    <source>
        <dbReference type="Proteomes" id="UP001206983"/>
    </source>
</evidence>
<evidence type="ECO:0000256" key="1">
    <source>
        <dbReference type="SAM" id="Phobius"/>
    </source>
</evidence>
<sequence length="80" mass="8708">MNDKSMSRKKGRYTLIASLVTSILLVILFAVLSAAVNSSRSVPLYTQVDIIAGMVFVFVLSMIVSASVWPAVIEKRMKGS</sequence>
<proteinExistence type="predicted"/>
<protein>
    <submittedName>
        <fullName evidence="2">Uncharacterized protein</fullName>
    </submittedName>
</protein>
<dbReference type="RefSeq" id="WP_256621642.1">
    <property type="nucleotide sequence ID" value="NZ_JTEO01000002.1"/>
</dbReference>
<dbReference type="Proteomes" id="UP001206983">
    <property type="component" value="Unassembled WGS sequence"/>
</dbReference>
<keyword evidence="1" id="KW-0812">Transmembrane</keyword>
<reference evidence="2 3" key="1">
    <citation type="journal article" date="2011" name="Appl. Environ. Microbiol.">
        <title>Methanogenic archaea isolated from Taiwan's Chelungpu fault.</title>
        <authorList>
            <person name="Wu S.Y."/>
            <person name="Lai M.C."/>
        </authorList>
    </citation>
    <scope>NUCLEOTIDE SEQUENCE [LARGE SCALE GENOMIC DNA]</scope>
    <source>
        <strain evidence="2 3">St545Mb</strain>
    </source>
</reference>
<keyword evidence="1" id="KW-1133">Transmembrane helix</keyword>
<evidence type="ECO:0000313" key="2">
    <source>
        <dbReference type="EMBL" id="MCQ6961917.1"/>
    </source>
</evidence>
<gene>
    <name evidence="2" type="ORF">PV02_01655</name>
</gene>
<dbReference type="EMBL" id="JTEO01000002">
    <property type="protein sequence ID" value="MCQ6961917.1"/>
    <property type="molecule type" value="Genomic_DNA"/>
</dbReference>
<accession>A0AAE3H968</accession>
<name>A0AAE3H968_9EURY</name>